<dbReference type="EMBL" id="BDEQ01000001">
    <property type="protein sequence ID" value="GAT94225.1"/>
    <property type="molecule type" value="Genomic_DNA"/>
</dbReference>
<gene>
    <name evidence="1" type="ORF">CL6EHI_137770</name>
</gene>
<reference evidence="1 2" key="1">
    <citation type="submission" date="2016-05" db="EMBL/GenBank/DDBJ databases">
        <title>First whole genome sequencing of Entamoeba histolytica HM1:IMSS-clone-6.</title>
        <authorList>
            <person name="Mukherjee Avik.K."/>
            <person name="Izumyama S."/>
            <person name="Nakada-Tsukui K."/>
            <person name="Nozaki T."/>
        </authorList>
    </citation>
    <scope>NUCLEOTIDE SEQUENCE [LARGE SCALE GENOMIC DNA]</scope>
    <source>
        <strain evidence="1 2">HM1:IMSS clone 6</strain>
    </source>
</reference>
<evidence type="ECO:0000313" key="2">
    <source>
        <dbReference type="Proteomes" id="UP000078387"/>
    </source>
</evidence>
<dbReference type="InterPro" id="IPR016024">
    <property type="entry name" value="ARM-type_fold"/>
</dbReference>
<dbReference type="VEuPathDB" id="AmoebaDB:EHI7A_046790"/>
<protein>
    <submittedName>
        <fullName evidence="1">Uncharacterized protein</fullName>
    </submittedName>
</protein>
<proteinExistence type="predicted"/>
<organism evidence="1 2">
    <name type="scientific">Entamoeba histolytica</name>
    <dbReference type="NCBI Taxonomy" id="5759"/>
    <lineage>
        <taxon>Eukaryota</taxon>
        <taxon>Amoebozoa</taxon>
        <taxon>Evosea</taxon>
        <taxon>Archamoebae</taxon>
        <taxon>Mastigamoebida</taxon>
        <taxon>Entamoebidae</taxon>
        <taxon>Entamoeba</taxon>
    </lineage>
</organism>
<dbReference type="VEuPathDB" id="AmoebaDB:EHI_137770"/>
<sequence>MNPPFPFEQLVTEINNDPTNELLHQDVVYYVEQMKVDDNKKRELMELLWPIIKYRSSNELIEAVTSVLCDQTSDLIDVEILITMIENNHKRFGLMCSYLIEKLSKYELLNEEYAKRIISIMNIIDIKNEEMLCWLLDGLYYIFQCFDFETVPFFSQIQFNSSIDVLKRLANVLLISPSDNYLTVVCDVVSNRTESDLVSLYIQLFRYKNYPIEYIIPCVKRIPTTDVANAVALIMNFVCDDEKRKAETIEKGGVRWVVESLMSDLSEQTARNLYGYIASLLYDDSAVKQLSYDPSWFVLFAKSLLKTVVDPGCLKAGFEVVSMIYKGLPENGEIVSILAEICIKALFAANKSFENTIIVLTLAINMSVNASFSLYLLEWNLEEALDRILLSGQDELVEKGCALLMNIIVDPDAADLLCDHYILLSVDVIEKYKNTVIGARAMGCVAAFAKSKHGREILIETQLFHCIPSILGEYTLESLIDKTFIALNYFTSTQKDIGLLVSSGVLQGITRIVSNFKDTDVLEKALNIVVTIAKTEEWHEFLFATKVAQSVVETVVLSATTELEICCKGLSALINIAAVKESREKLFLLGALDAIIYAIEQHKEDEDLVKLGFGAIANMSLCEEVKEQTRENGFLDRIRPFLELHKDQLILLKIITFLYCSCHNNEVNKKVIKKSIGDILKKMLTQYRGIIQFEQKINFKLKIFI</sequence>
<dbReference type="SUPFAM" id="SSF48371">
    <property type="entry name" value="ARM repeat"/>
    <property type="match status" value="2"/>
</dbReference>
<dbReference type="Gene3D" id="1.25.10.10">
    <property type="entry name" value="Leucine-rich Repeat Variant"/>
    <property type="match status" value="1"/>
</dbReference>
<dbReference type="InterPro" id="IPR011989">
    <property type="entry name" value="ARM-like"/>
</dbReference>
<dbReference type="VEuPathDB" id="AmoebaDB:EHI8A_046150"/>
<comment type="caution">
    <text evidence="1">The sequence shown here is derived from an EMBL/GenBank/DDBJ whole genome shotgun (WGS) entry which is preliminary data.</text>
</comment>
<dbReference type="AlphaFoldDB" id="A0A175JL23"/>
<dbReference type="VEuPathDB" id="AmoebaDB:EHI5A_073520"/>
<dbReference type="VEuPathDB" id="AmoebaDB:KM1_086330"/>
<accession>A0A175JL23</accession>
<dbReference type="Proteomes" id="UP000078387">
    <property type="component" value="Unassembled WGS sequence"/>
</dbReference>
<dbReference type="eggNOG" id="ENOG502R6P1">
    <property type="taxonomic scope" value="Eukaryota"/>
</dbReference>
<evidence type="ECO:0000313" key="1">
    <source>
        <dbReference type="EMBL" id="GAT94225.1"/>
    </source>
</evidence>
<name>A0A175JL23_ENTHI</name>